<evidence type="ECO:0000256" key="5">
    <source>
        <dbReference type="ARBA" id="ARBA00022989"/>
    </source>
</evidence>
<feature type="domain" description="Mechanosensitive ion channel MscS" evidence="10">
    <location>
        <begin position="620"/>
        <end position="686"/>
    </location>
</feature>
<evidence type="ECO:0000256" key="3">
    <source>
        <dbReference type="ARBA" id="ARBA00022475"/>
    </source>
</evidence>
<dbReference type="InterPro" id="IPR022249">
    <property type="entry name" value="DUF3772"/>
</dbReference>
<dbReference type="RefSeq" id="WP_207141188.1">
    <property type="nucleotide sequence ID" value="NZ_JAEKJZ010000002.1"/>
</dbReference>
<dbReference type="Pfam" id="PF00924">
    <property type="entry name" value="MS_channel_2nd"/>
    <property type="match status" value="1"/>
</dbReference>
<evidence type="ECO:0000256" key="1">
    <source>
        <dbReference type="ARBA" id="ARBA00004651"/>
    </source>
</evidence>
<feature type="domain" description="Mechanosensitive ion channel MscS C-terminal" evidence="12">
    <location>
        <begin position="696"/>
        <end position="777"/>
    </location>
</feature>
<feature type="region of interest" description="Disordered" evidence="7">
    <location>
        <begin position="385"/>
        <end position="407"/>
    </location>
</feature>
<dbReference type="InterPro" id="IPR010920">
    <property type="entry name" value="LSM_dom_sf"/>
</dbReference>
<evidence type="ECO:0000256" key="8">
    <source>
        <dbReference type="SAM" id="Phobius"/>
    </source>
</evidence>
<dbReference type="Proteomes" id="UP000664096">
    <property type="component" value="Unassembled WGS sequence"/>
</dbReference>
<feature type="signal peptide" evidence="9">
    <location>
        <begin position="1"/>
        <end position="28"/>
    </location>
</feature>
<evidence type="ECO:0000256" key="2">
    <source>
        <dbReference type="ARBA" id="ARBA00008017"/>
    </source>
</evidence>
<evidence type="ECO:0000256" key="6">
    <source>
        <dbReference type="ARBA" id="ARBA00023136"/>
    </source>
</evidence>
<dbReference type="Gene3D" id="1.10.287.1260">
    <property type="match status" value="1"/>
</dbReference>
<dbReference type="GO" id="GO:0005886">
    <property type="term" value="C:plasma membrane"/>
    <property type="evidence" value="ECO:0007669"/>
    <property type="project" value="UniProtKB-SubCell"/>
</dbReference>
<dbReference type="AlphaFoldDB" id="A0A939J2E9"/>
<dbReference type="InterPro" id="IPR011014">
    <property type="entry name" value="MscS_channel_TM-2"/>
</dbReference>
<dbReference type="Gene3D" id="2.30.30.60">
    <property type="match status" value="1"/>
</dbReference>
<keyword evidence="9" id="KW-0732">Signal</keyword>
<evidence type="ECO:0000259" key="11">
    <source>
        <dbReference type="Pfam" id="PF12607"/>
    </source>
</evidence>
<dbReference type="Pfam" id="PF12607">
    <property type="entry name" value="DUF3772"/>
    <property type="match status" value="1"/>
</dbReference>
<evidence type="ECO:0000256" key="4">
    <source>
        <dbReference type="ARBA" id="ARBA00022692"/>
    </source>
</evidence>
<organism evidence="13 14">
    <name type="scientific">Roseibium aggregatum</name>
    <dbReference type="NCBI Taxonomy" id="187304"/>
    <lineage>
        <taxon>Bacteria</taxon>
        <taxon>Pseudomonadati</taxon>
        <taxon>Pseudomonadota</taxon>
        <taxon>Alphaproteobacteria</taxon>
        <taxon>Hyphomicrobiales</taxon>
        <taxon>Stappiaceae</taxon>
        <taxon>Roseibium</taxon>
    </lineage>
</organism>
<accession>A0A939J2E9</accession>
<dbReference type="PANTHER" id="PTHR30347:SF1">
    <property type="entry name" value="MECHANOSENSITIVE CHANNEL MSCK"/>
    <property type="match status" value="1"/>
</dbReference>
<feature type="transmembrane region" description="Helical" evidence="8">
    <location>
        <begin position="485"/>
        <end position="510"/>
    </location>
</feature>
<protein>
    <submittedName>
        <fullName evidence="13">Mechanosensitive ion channel family protein</fullName>
    </submittedName>
</protein>
<feature type="transmembrane region" description="Helical" evidence="8">
    <location>
        <begin position="600"/>
        <end position="633"/>
    </location>
</feature>
<dbReference type="PANTHER" id="PTHR30347">
    <property type="entry name" value="POTASSIUM CHANNEL RELATED"/>
    <property type="match status" value="1"/>
</dbReference>
<evidence type="ECO:0000313" key="14">
    <source>
        <dbReference type="Proteomes" id="UP000664096"/>
    </source>
</evidence>
<feature type="domain" description="DUF3772" evidence="11">
    <location>
        <begin position="130"/>
        <end position="190"/>
    </location>
</feature>
<evidence type="ECO:0000259" key="12">
    <source>
        <dbReference type="Pfam" id="PF21082"/>
    </source>
</evidence>
<keyword evidence="4 8" id="KW-0812">Transmembrane</keyword>
<feature type="transmembrane region" description="Helical" evidence="8">
    <location>
        <begin position="282"/>
        <end position="304"/>
    </location>
</feature>
<dbReference type="Pfam" id="PF21082">
    <property type="entry name" value="MS_channel_3rd"/>
    <property type="match status" value="1"/>
</dbReference>
<feature type="transmembrane region" description="Helical" evidence="8">
    <location>
        <begin position="324"/>
        <end position="342"/>
    </location>
</feature>
<comment type="subcellular location">
    <subcellularLocation>
        <location evidence="1">Cell membrane</location>
        <topology evidence="1">Multi-pass membrane protein</topology>
    </subcellularLocation>
</comment>
<proteinExistence type="inferred from homology"/>
<evidence type="ECO:0000256" key="7">
    <source>
        <dbReference type="SAM" id="MobiDB-lite"/>
    </source>
</evidence>
<dbReference type="InterPro" id="IPR006685">
    <property type="entry name" value="MscS_channel_2nd"/>
</dbReference>
<keyword evidence="6 8" id="KW-0472">Membrane</keyword>
<feature type="transmembrane region" description="Helical" evidence="8">
    <location>
        <begin position="530"/>
        <end position="554"/>
    </location>
</feature>
<feature type="transmembrane region" description="Helical" evidence="8">
    <location>
        <begin position="446"/>
        <end position="473"/>
    </location>
</feature>
<dbReference type="SUPFAM" id="SSF82861">
    <property type="entry name" value="Mechanosensitive channel protein MscS (YggB), transmembrane region"/>
    <property type="match status" value="1"/>
</dbReference>
<gene>
    <name evidence="13" type="ORF">JF539_13480</name>
</gene>
<comment type="similarity">
    <text evidence="2">Belongs to the MscS (TC 1.A.23) family.</text>
</comment>
<dbReference type="SUPFAM" id="SSF82689">
    <property type="entry name" value="Mechanosensitive channel protein MscS (YggB), C-terminal domain"/>
    <property type="match status" value="1"/>
</dbReference>
<feature type="transmembrane region" description="Helical" evidence="8">
    <location>
        <begin position="416"/>
        <end position="440"/>
    </location>
</feature>
<evidence type="ECO:0000313" key="13">
    <source>
        <dbReference type="EMBL" id="MBN9671353.1"/>
    </source>
</evidence>
<keyword evidence="5 8" id="KW-1133">Transmembrane helix</keyword>
<evidence type="ECO:0000256" key="9">
    <source>
        <dbReference type="SAM" id="SignalP"/>
    </source>
</evidence>
<dbReference type="EMBL" id="JAEKJZ010000002">
    <property type="protein sequence ID" value="MBN9671353.1"/>
    <property type="molecule type" value="Genomic_DNA"/>
</dbReference>
<feature type="chain" id="PRO_5036884188" evidence="9">
    <location>
        <begin position="29"/>
        <end position="821"/>
    </location>
</feature>
<feature type="transmembrane region" description="Helical" evidence="8">
    <location>
        <begin position="205"/>
        <end position="223"/>
    </location>
</feature>
<name>A0A939J2E9_9HYPH</name>
<feature type="transmembrane region" description="Helical" evidence="8">
    <location>
        <begin position="575"/>
        <end position="594"/>
    </location>
</feature>
<dbReference type="GO" id="GO:0008381">
    <property type="term" value="F:mechanosensitive monoatomic ion channel activity"/>
    <property type="evidence" value="ECO:0007669"/>
    <property type="project" value="UniProtKB-ARBA"/>
</dbReference>
<sequence length="821" mass="89192">MRQSRHAFVQIVRIVLFAVCLAGAPATAQHNGPVAESAQARPELFQRAVTALNERVVSINALEQLRAQLAEVRQLNNAIVQRGSVEADTLRAQLAALGPPPDDGQKEAEEIALRRLELNGQLAQADAPIRAAREKLRQAEVLIRLVDRQLRAREWESMSQRYPSPLKPSTWEAGLADIRQYFNRLNRDIASELARPSVSKRLDQTIPMAIGLGVLGFLFLAVFQRWVSRRLIALAERQQSGPKALLFAIVCNLNFLVLPAVGAAALVAIVPLIGIQPNSARTVIVATPVMALIMVLAHWLGHTIFSPGQQGWRLLNLGEREARLGLRLCQALGVFLVLEVIVEALERDYDFQPAATSVASTPLIAFAAILLWLLAGVLRNDRGRHDGATQPKLPDGEQEAEDGESDAAVTRRDSGFLLFLSLLMKASAVLAVVVALAGYVQLSRIATLPMIVTVALLGVGFLLYHVALLIFKAATETTDEDREPVFFSIGLICLLTVVFLPLIALSWGARPTDLVEFWRLVRDGIQLGDIRLSLNTVLVLAAVFGIGVAVTRWLQNLLKASVLPQTRMDTGAQTAIVTGTGYIGLTLAALIAVSTAGLNLASLAVVAGALSVGIGFGLQTIVSNFVSGIILLIERPIKEGDWIEVSGQSGYVRKISVRSTRIETFDRHDVIIPNSDLIAGTVKNMTLSSKTGRLILPVGIAYGSDLEQVKSILLAAARGHYTVARYPAPFVLFKGLGDSSLDFELRCYLKNVENILTTQSDLYFTVYNELGKAGVEIPFPQRDLHLKDVDRLVAAIERRALTEKPHESAVETPPGPEKGSS</sequence>
<dbReference type="InterPro" id="IPR023408">
    <property type="entry name" value="MscS_beta-dom_sf"/>
</dbReference>
<reference evidence="13" key="1">
    <citation type="submission" date="2020-12" db="EMBL/GenBank/DDBJ databases">
        <title>Oil enriched cultivation method for isolating marine PHA-producing bacteria.</title>
        <authorList>
            <person name="Zheng W."/>
            <person name="Yu S."/>
            <person name="Huang Y."/>
        </authorList>
    </citation>
    <scope>NUCLEOTIDE SEQUENCE</scope>
    <source>
        <strain evidence="13">SY-2-12</strain>
    </source>
</reference>
<feature type="transmembrane region" description="Helical" evidence="8">
    <location>
        <begin position="354"/>
        <end position="375"/>
    </location>
</feature>
<dbReference type="SUPFAM" id="SSF50182">
    <property type="entry name" value="Sm-like ribonucleoproteins"/>
    <property type="match status" value="1"/>
</dbReference>
<comment type="caution">
    <text evidence="13">The sequence shown here is derived from an EMBL/GenBank/DDBJ whole genome shotgun (WGS) entry which is preliminary data.</text>
</comment>
<dbReference type="InterPro" id="IPR052702">
    <property type="entry name" value="MscS-like_channel"/>
</dbReference>
<evidence type="ECO:0000259" key="10">
    <source>
        <dbReference type="Pfam" id="PF00924"/>
    </source>
</evidence>
<dbReference type="InterPro" id="IPR011066">
    <property type="entry name" value="MscS_channel_C_sf"/>
</dbReference>
<feature type="compositionally biased region" description="Acidic residues" evidence="7">
    <location>
        <begin position="396"/>
        <end position="405"/>
    </location>
</feature>
<dbReference type="Gene3D" id="3.30.70.100">
    <property type="match status" value="1"/>
</dbReference>
<dbReference type="InterPro" id="IPR049278">
    <property type="entry name" value="MS_channel_C"/>
</dbReference>
<keyword evidence="3" id="KW-1003">Cell membrane</keyword>
<feature type="transmembrane region" description="Helical" evidence="8">
    <location>
        <begin position="244"/>
        <end position="270"/>
    </location>
</feature>